<proteinExistence type="predicted"/>
<dbReference type="OrthoDB" id="786280at2"/>
<dbReference type="RefSeq" id="WP_128536003.1">
    <property type="nucleotide sequence ID" value="NZ_SBIW01000012.1"/>
</dbReference>
<organism evidence="2 3">
    <name type="scientific">Mucilaginibacter gilvus</name>
    <dbReference type="NCBI Taxonomy" id="2305909"/>
    <lineage>
        <taxon>Bacteria</taxon>
        <taxon>Pseudomonadati</taxon>
        <taxon>Bacteroidota</taxon>
        <taxon>Sphingobacteriia</taxon>
        <taxon>Sphingobacteriales</taxon>
        <taxon>Sphingobacteriaceae</taxon>
        <taxon>Mucilaginibacter</taxon>
    </lineage>
</organism>
<dbReference type="Pfam" id="PF00535">
    <property type="entry name" value="Glycos_transf_2"/>
    <property type="match status" value="1"/>
</dbReference>
<sequence length="333" mass="37453">MNGISVIICCYNSTSLLAPTLAHLAKQKTDASLNWEIIVVDNASTDNTSTFAAEEWRKYQSPADFKIVFESSPGLMSARIKGKNESKYDYLIFCDDDNWLCEGYVQNAFRVMDQNKNIGLCGGAGSPVYEIDKPEWLSNFIAETGYAMGPQGSSSEGPVDSDRPLIYGAGTVARKKLLQDIYANFNHSNLLLSGRKGTVLAAGDDAAISFFALMNNHQLWYSSKLQFKHFIPKKRLNKEYALRMYEGFGAASAHIKLYHSFLPGTGPVKKLFYAHWIGQLILQTILVVKDYFLFKEKSAKPFIIKMQTAALKEIVKNHKELNDKRAFLSKYYL</sequence>
<keyword evidence="2" id="KW-0808">Transferase</keyword>
<keyword evidence="3" id="KW-1185">Reference proteome</keyword>
<dbReference type="CDD" id="cd00761">
    <property type="entry name" value="Glyco_tranf_GTA_type"/>
    <property type="match status" value="1"/>
</dbReference>
<dbReference type="Proteomes" id="UP000286701">
    <property type="component" value="Unassembled WGS sequence"/>
</dbReference>
<name>A0A444MJ54_9SPHI</name>
<dbReference type="Gene3D" id="3.90.550.10">
    <property type="entry name" value="Spore Coat Polysaccharide Biosynthesis Protein SpsA, Chain A"/>
    <property type="match status" value="1"/>
</dbReference>
<gene>
    <name evidence="2" type="ORF">EPL05_21255</name>
</gene>
<dbReference type="InterPro" id="IPR001173">
    <property type="entry name" value="Glyco_trans_2-like"/>
</dbReference>
<feature type="domain" description="Glycosyltransferase 2-like" evidence="1">
    <location>
        <begin position="5"/>
        <end position="140"/>
    </location>
</feature>
<dbReference type="InterPro" id="IPR029044">
    <property type="entry name" value="Nucleotide-diphossugar_trans"/>
</dbReference>
<evidence type="ECO:0000313" key="2">
    <source>
        <dbReference type="EMBL" id="RWY48110.1"/>
    </source>
</evidence>
<accession>A0A444MJ54</accession>
<dbReference type="GO" id="GO:0016758">
    <property type="term" value="F:hexosyltransferase activity"/>
    <property type="evidence" value="ECO:0007669"/>
    <property type="project" value="UniProtKB-ARBA"/>
</dbReference>
<evidence type="ECO:0000313" key="3">
    <source>
        <dbReference type="Proteomes" id="UP000286701"/>
    </source>
</evidence>
<dbReference type="PANTHER" id="PTHR22916:SF3">
    <property type="entry name" value="UDP-GLCNAC:BETAGAL BETA-1,3-N-ACETYLGLUCOSAMINYLTRANSFERASE-LIKE PROTEIN 1"/>
    <property type="match status" value="1"/>
</dbReference>
<comment type="caution">
    <text evidence="2">The sequence shown here is derived from an EMBL/GenBank/DDBJ whole genome shotgun (WGS) entry which is preliminary data.</text>
</comment>
<dbReference type="SUPFAM" id="SSF53448">
    <property type="entry name" value="Nucleotide-diphospho-sugar transferases"/>
    <property type="match status" value="1"/>
</dbReference>
<evidence type="ECO:0000259" key="1">
    <source>
        <dbReference type="Pfam" id="PF00535"/>
    </source>
</evidence>
<dbReference type="AlphaFoldDB" id="A0A444MJ54"/>
<dbReference type="PANTHER" id="PTHR22916">
    <property type="entry name" value="GLYCOSYLTRANSFERASE"/>
    <property type="match status" value="1"/>
</dbReference>
<protein>
    <submittedName>
        <fullName evidence="2">Glycosyltransferase family 2 protein</fullName>
    </submittedName>
</protein>
<dbReference type="EMBL" id="SBIW01000012">
    <property type="protein sequence ID" value="RWY48110.1"/>
    <property type="molecule type" value="Genomic_DNA"/>
</dbReference>
<reference evidence="2 3" key="1">
    <citation type="submission" date="2019-01" db="EMBL/GenBank/DDBJ databases">
        <title>Mucilaginibacter antarcticum sp. nov., isolated from antarctic soil.</title>
        <authorList>
            <person name="Yan Y.-Q."/>
            <person name="Du Z.-J."/>
        </authorList>
    </citation>
    <scope>NUCLEOTIDE SEQUENCE [LARGE SCALE GENOMIC DNA]</scope>
    <source>
        <strain evidence="2 3">F01003</strain>
    </source>
</reference>